<dbReference type="Pfam" id="PF24389">
    <property type="entry name" value="ORC-CDC6-like"/>
    <property type="match status" value="1"/>
</dbReference>
<dbReference type="AlphaFoldDB" id="A0A837J2R2"/>
<evidence type="ECO:0000313" key="2">
    <source>
        <dbReference type="EMBL" id="KLD99513.1"/>
    </source>
</evidence>
<name>A0A837J2R2_9BACT</name>
<proteinExistence type="predicted"/>
<evidence type="ECO:0000259" key="1">
    <source>
        <dbReference type="Pfam" id="PF13614"/>
    </source>
</evidence>
<feature type="domain" description="AAA" evidence="1">
    <location>
        <begin position="8"/>
        <end position="202"/>
    </location>
</feature>
<evidence type="ECO:0000313" key="3">
    <source>
        <dbReference type="Proteomes" id="UP000035526"/>
    </source>
</evidence>
<protein>
    <recommendedName>
        <fullName evidence="1">AAA domain-containing protein</fullName>
    </recommendedName>
</protein>
<dbReference type="InterPro" id="IPR025669">
    <property type="entry name" value="AAA_dom"/>
</dbReference>
<dbReference type="Proteomes" id="UP000035526">
    <property type="component" value="Unassembled WGS sequence"/>
</dbReference>
<dbReference type="InterPro" id="IPR056955">
    <property type="entry name" value="ORC-CDC6-like"/>
</dbReference>
<accession>A0A837J2R2</accession>
<comment type="caution">
    <text evidence="2">The sequence shown here is derived from an EMBL/GenBank/DDBJ whole genome shotgun (WGS) entry which is preliminary data.</text>
</comment>
<dbReference type="SUPFAM" id="SSF52540">
    <property type="entry name" value="P-loop containing nucleoside triphosphate hydrolases"/>
    <property type="match status" value="2"/>
</dbReference>
<gene>
    <name evidence="2" type="ORF">AF76_10615</name>
</gene>
<dbReference type="InterPro" id="IPR050678">
    <property type="entry name" value="DNA_Partitioning_ATPase"/>
</dbReference>
<dbReference type="PANTHER" id="PTHR13696:SF52">
    <property type="entry name" value="PARA FAMILY PROTEIN CT_582"/>
    <property type="match status" value="1"/>
</dbReference>
<dbReference type="RefSeq" id="WP_046992289.1">
    <property type="nucleotide sequence ID" value="NZ_JAIS01000095.1"/>
</dbReference>
<dbReference type="InterPro" id="IPR027417">
    <property type="entry name" value="P-loop_NTPase"/>
</dbReference>
<dbReference type="Gene3D" id="3.40.50.300">
    <property type="entry name" value="P-loop containing nucleotide triphosphate hydrolases"/>
    <property type="match status" value="1"/>
</dbReference>
<dbReference type="NCBIfam" id="NF047398">
    <property type="entry name" value="AAA_KGGVGR"/>
    <property type="match status" value="1"/>
</dbReference>
<dbReference type="PANTHER" id="PTHR13696">
    <property type="entry name" value="P-LOOP CONTAINING NUCLEOSIDE TRIPHOSPHATE HYDROLASE"/>
    <property type="match status" value="1"/>
</dbReference>
<organism evidence="2 3">
    <name type="scientific">Aliarcobacter butzleri L351</name>
    <dbReference type="NCBI Taxonomy" id="1447259"/>
    <lineage>
        <taxon>Bacteria</taxon>
        <taxon>Pseudomonadati</taxon>
        <taxon>Campylobacterota</taxon>
        <taxon>Epsilonproteobacteria</taxon>
        <taxon>Campylobacterales</taxon>
        <taxon>Arcobacteraceae</taxon>
        <taxon>Aliarcobacter</taxon>
    </lineage>
</organism>
<dbReference type="Pfam" id="PF13614">
    <property type="entry name" value="AAA_31"/>
    <property type="match status" value="1"/>
</dbReference>
<dbReference type="EMBL" id="JAIS01000095">
    <property type="protein sequence ID" value="KLD99513.1"/>
    <property type="molecule type" value="Genomic_DNA"/>
</dbReference>
<reference evidence="2 3" key="1">
    <citation type="submission" date="2014-01" db="EMBL/GenBank/DDBJ databases">
        <title>Development of a Comparative Genomic Fingerprinting Assay for High Resolution Genotyping of Arcobacter butzleri.</title>
        <authorList>
            <person name="Webb A.L."/>
            <person name="Inglis G.D."/>
            <person name="Kruczkiewicz P."/>
            <person name="Selinger L.B."/>
            <person name="Taboada E.N."/>
        </authorList>
    </citation>
    <scope>NUCLEOTIDE SEQUENCE [LARGE SCALE GENOMIC DNA]</scope>
    <source>
        <strain evidence="2 3">L351</strain>
    </source>
</reference>
<sequence length="916" mass="108215">MKNTEFTSFYSHKGGVGRSMTLSNIAYLLAKDGYKVCVIDFDLEAPGQHKNDLFIHNKIKKGLLDLIFDYQKYYFDENEQFFNWDFSEYSIKSNIFDKINSKNKNGDLYLIPAGNLSKESYAQELAKLDWTNFYQNGGNLFFNSLQAKLNIEDFDYVLIDSRTGFSDVFYISTLTLTNTTVLISAMNRQNIEGIKKAYNVLTSEKAENHYGKKNLILVNSPFPDIDQATLARRDSEINEEWKEFENWHVRIPYKPHLALTESVIAYEQDIYNSPDDSYLTSIKLLKSIITGETKIKSPIKDIKPTNPYSIIRTDHLNEKEWVKYYVDPGDIVKTSMESFMPTLIYGARGSGKTMLGKMLSYQAEIARNNNNHSRNSFNFIGLYFKIEVDILRTFDTYEEKDYNNKLFGQYLDLIIFRKAINALNDIELFSSWFPKNINKFLKNIFREMNIEATSDENIFEQLIEEIENQIYKIRAYLNNPIYVQKPFNIQPNILMKILTETLIQNNMLENCFFIIIIDEYENFRDYQQIIVNTRLKQVKESHKVTYKLLMRDDGLHTSETFAKGQPIQDLHDYRSYNLIEMFEREKFSLHAKKIANKYIELNPYFRSKGYTDIEDIFETIDYIDEANNIGGTENALEMWLNNHYRPEKIDKLLTWFNEEENTLKKTIAVNLLNQGKEQNYIIKEFRNNTQKAKDWYNNYKVGSLFWLYTIKGIKKKYAGFNTIVNLSGNNIRTLLEFCYSIIEEWISIEEYHLPINLKLQNDVIHKCSKEYKNLLKSEDEYCPEVFNMVERIGRLYELLHKSPKQSEVEINHFSVKNVISEKIDKYIKICYRTTALRKIEANKQKQLSDLRHEAWQIHPRFAPAFGISPRKKKQLYLTNQQLETIFFGTKKEWDKLINEYLRKNSINNEQEQSLFD</sequence>